<feature type="region of interest" description="Disordered" evidence="6">
    <location>
        <begin position="79"/>
        <end position="99"/>
    </location>
</feature>
<dbReference type="InterPro" id="IPR009057">
    <property type="entry name" value="Homeodomain-like_sf"/>
</dbReference>
<dbReference type="InterPro" id="IPR052245">
    <property type="entry name" value="Plant_Stress_Dev_TF"/>
</dbReference>
<dbReference type="SMART" id="SM00717">
    <property type="entry name" value="SANT"/>
    <property type="match status" value="1"/>
</dbReference>
<comment type="subcellular location">
    <subcellularLocation>
        <location evidence="1">Nucleus</location>
    </subcellularLocation>
</comment>
<dbReference type="InterPro" id="IPR001005">
    <property type="entry name" value="SANT/Myb"/>
</dbReference>
<dbReference type="SUPFAM" id="SSF46689">
    <property type="entry name" value="Homeodomain-like"/>
    <property type="match status" value="1"/>
</dbReference>
<evidence type="ECO:0000259" key="7">
    <source>
        <dbReference type="PROSITE" id="PS50090"/>
    </source>
</evidence>
<keyword evidence="11" id="KW-1185">Reference proteome</keyword>
<dbReference type="PROSITE" id="PS50090">
    <property type="entry name" value="MYB_LIKE"/>
    <property type="match status" value="1"/>
</dbReference>
<feature type="compositionally biased region" description="Polar residues" evidence="6">
    <location>
        <begin position="183"/>
        <end position="193"/>
    </location>
</feature>
<dbReference type="PANTHER" id="PTHR44191">
    <property type="entry name" value="TRANSCRIPTION FACTOR KUA1"/>
    <property type="match status" value="1"/>
</dbReference>
<dbReference type="CDD" id="cd00167">
    <property type="entry name" value="SANT"/>
    <property type="match status" value="1"/>
</dbReference>
<evidence type="ECO:0000313" key="11">
    <source>
        <dbReference type="Proteomes" id="UP001141253"/>
    </source>
</evidence>
<dbReference type="InterPro" id="IPR006447">
    <property type="entry name" value="Myb_dom_plants"/>
</dbReference>
<keyword evidence="2" id="KW-0805">Transcription regulation</keyword>
<keyword evidence="5" id="KW-0539">Nucleus</keyword>
<feature type="domain" description="HTH myb-type" evidence="9">
    <location>
        <begin position="93"/>
        <end position="149"/>
    </location>
</feature>
<dbReference type="Gene3D" id="1.10.10.60">
    <property type="entry name" value="Homeodomain-like"/>
    <property type="match status" value="1"/>
</dbReference>
<feature type="domain" description="Myb-like" evidence="7">
    <location>
        <begin position="93"/>
        <end position="145"/>
    </location>
</feature>
<dbReference type="EMBL" id="JAPFFI010000020">
    <property type="protein sequence ID" value="KAJ6339895.1"/>
    <property type="molecule type" value="Genomic_DNA"/>
</dbReference>
<evidence type="ECO:0000256" key="2">
    <source>
        <dbReference type="ARBA" id="ARBA00023015"/>
    </source>
</evidence>
<feature type="region of interest" description="Disordered" evidence="6">
    <location>
        <begin position="172"/>
        <end position="196"/>
    </location>
</feature>
<comment type="caution">
    <text evidence="10">The sequence shown here is derived from an EMBL/GenBank/DDBJ whole genome shotgun (WGS) entry which is preliminary data.</text>
</comment>
<dbReference type="InterPro" id="IPR017930">
    <property type="entry name" value="Myb_dom"/>
</dbReference>
<proteinExistence type="predicted"/>
<feature type="domain" description="SANT" evidence="8">
    <location>
        <begin position="96"/>
        <end position="149"/>
    </location>
</feature>
<keyword evidence="4" id="KW-0804">Transcription</keyword>
<evidence type="ECO:0000256" key="4">
    <source>
        <dbReference type="ARBA" id="ARBA00023163"/>
    </source>
</evidence>
<reference evidence="10" key="1">
    <citation type="submission" date="2022-10" db="EMBL/GenBank/DDBJ databases">
        <authorList>
            <person name="Hyden B.L."/>
            <person name="Feng K."/>
            <person name="Yates T."/>
            <person name="Jawdy S."/>
            <person name="Smart L.B."/>
            <person name="Muchero W."/>
        </authorList>
    </citation>
    <scope>NUCLEOTIDE SEQUENCE</scope>
    <source>
        <tissue evidence="10">Shoot tip</tissue>
    </source>
</reference>
<evidence type="ECO:0000256" key="3">
    <source>
        <dbReference type="ARBA" id="ARBA00023125"/>
    </source>
</evidence>
<organism evidence="10 11">
    <name type="scientific">Salix suchowensis</name>
    <dbReference type="NCBI Taxonomy" id="1278906"/>
    <lineage>
        <taxon>Eukaryota</taxon>
        <taxon>Viridiplantae</taxon>
        <taxon>Streptophyta</taxon>
        <taxon>Embryophyta</taxon>
        <taxon>Tracheophyta</taxon>
        <taxon>Spermatophyta</taxon>
        <taxon>Magnoliopsida</taxon>
        <taxon>eudicotyledons</taxon>
        <taxon>Gunneridae</taxon>
        <taxon>Pentapetalae</taxon>
        <taxon>rosids</taxon>
        <taxon>fabids</taxon>
        <taxon>Malpighiales</taxon>
        <taxon>Salicaceae</taxon>
        <taxon>Saliceae</taxon>
        <taxon>Salix</taxon>
    </lineage>
</organism>
<evidence type="ECO:0000313" key="10">
    <source>
        <dbReference type="EMBL" id="KAJ6339895.1"/>
    </source>
</evidence>
<dbReference type="PROSITE" id="PS51293">
    <property type="entry name" value="SANT"/>
    <property type="match status" value="1"/>
</dbReference>
<dbReference type="PROSITE" id="PS51294">
    <property type="entry name" value="HTH_MYB"/>
    <property type="match status" value="1"/>
</dbReference>
<dbReference type="InterPro" id="IPR017884">
    <property type="entry name" value="SANT_dom"/>
</dbReference>
<name>A0ABQ9AHA3_9ROSI</name>
<evidence type="ECO:0000256" key="6">
    <source>
        <dbReference type="SAM" id="MobiDB-lite"/>
    </source>
</evidence>
<dbReference type="Proteomes" id="UP001141253">
    <property type="component" value="Chromosome 15W"/>
</dbReference>
<evidence type="ECO:0000256" key="5">
    <source>
        <dbReference type="ARBA" id="ARBA00023242"/>
    </source>
</evidence>
<evidence type="ECO:0000256" key="1">
    <source>
        <dbReference type="ARBA" id="ARBA00004123"/>
    </source>
</evidence>
<evidence type="ECO:0000259" key="8">
    <source>
        <dbReference type="PROSITE" id="PS51293"/>
    </source>
</evidence>
<protein>
    <submittedName>
        <fullName evidence="10">Uncharacterized protein</fullName>
    </submittedName>
</protein>
<dbReference type="NCBIfam" id="TIGR01557">
    <property type="entry name" value="myb_SHAQKYF"/>
    <property type="match status" value="1"/>
</dbReference>
<reference evidence="10" key="2">
    <citation type="journal article" date="2023" name="Int. J. Mol. Sci.">
        <title>De Novo Assembly and Annotation of 11 Diverse Shrub Willow (Salix) Genomes Reveals Novel Gene Organization in Sex-Linked Regions.</title>
        <authorList>
            <person name="Hyden B."/>
            <person name="Feng K."/>
            <person name="Yates T.B."/>
            <person name="Jawdy S."/>
            <person name="Cereghino C."/>
            <person name="Smart L.B."/>
            <person name="Muchero W."/>
        </authorList>
    </citation>
    <scope>NUCLEOTIDE SEQUENCE</scope>
    <source>
        <tissue evidence="10">Shoot tip</tissue>
    </source>
</reference>
<evidence type="ECO:0000259" key="9">
    <source>
        <dbReference type="PROSITE" id="PS51294"/>
    </source>
</evidence>
<keyword evidence="3" id="KW-0238">DNA-binding</keyword>
<accession>A0ABQ9AHA3</accession>
<gene>
    <name evidence="10" type="ORF">OIU77_007774</name>
</gene>
<sequence>MVVGSSSAVSGGEGAAETKPKEIRLFGVRVVVDNFRRNVSLNNVSEYQYYREIMPNTNNDNNDEEEDAVAAGAGYMSADDTVHHSSSASGRRGERKRGVPWTEEEHRRFLFGLQKVGKGDWRGISRNFVKTRTPTQVASHAQKHFLRLNSVNRRRRRTSLFDITADTVTSMPKEEQEAHRPGQQWQQPRISVKSSATSTTASQQYYQFLWGASDPFQELSTPLCCLLKLRIQ</sequence>
<dbReference type="PANTHER" id="PTHR44191:SF84">
    <property type="entry name" value="F25A4.19 PROTEIN"/>
    <property type="match status" value="1"/>
</dbReference>
<dbReference type="Pfam" id="PF00249">
    <property type="entry name" value="Myb_DNA-binding"/>
    <property type="match status" value="1"/>
</dbReference>